<comment type="function">
    <text evidence="12">tRNA methylase which 2'-O-methylates cytidine(4) in tRNA(Pro) and tRNA(Gly)(GCC), and adenosine(4) in tRNA(His).</text>
</comment>
<comment type="catalytic activity">
    <reaction evidence="11 12">
        <text>adenosine(4) in tRNA(His) + S-adenosyl-L-methionine = 2'-O-methyladenosine(4) in tRNA(His) + S-adenosyl-L-homocysteine + H(+)</text>
        <dbReference type="Rhea" id="RHEA:43196"/>
        <dbReference type="Rhea" id="RHEA-COMP:10401"/>
        <dbReference type="Rhea" id="RHEA-COMP:10402"/>
        <dbReference type="ChEBI" id="CHEBI:15378"/>
        <dbReference type="ChEBI" id="CHEBI:57856"/>
        <dbReference type="ChEBI" id="CHEBI:59789"/>
        <dbReference type="ChEBI" id="CHEBI:74411"/>
        <dbReference type="ChEBI" id="CHEBI:74477"/>
        <dbReference type="EC" id="2.1.1.225"/>
    </reaction>
</comment>
<dbReference type="STRING" id="568069.A0A1J1IQV7"/>
<dbReference type="GO" id="GO:0030488">
    <property type="term" value="P:tRNA methylation"/>
    <property type="evidence" value="ECO:0007669"/>
    <property type="project" value="InterPro"/>
</dbReference>
<dbReference type="Pfam" id="PF11722">
    <property type="entry name" value="zf-TRM13_CCCH"/>
    <property type="match status" value="1"/>
</dbReference>
<dbReference type="GO" id="GO:0106050">
    <property type="term" value="F:tRNA 2'-O-methyltransferase activity"/>
    <property type="evidence" value="ECO:0007669"/>
    <property type="project" value="UniProtKB-UniRule"/>
</dbReference>
<evidence type="ECO:0000313" key="15">
    <source>
        <dbReference type="Proteomes" id="UP000183832"/>
    </source>
</evidence>
<evidence type="ECO:0000259" key="13">
    <source>
        <dbReference type="PROSITE" id="PS51800"/>
    </source>
</evidence>
<dbReference type="Proteomes" id="UP000183832">
    <property type="component" value="Unassembled WGS sequence"/>
</dbReference>
<dbReference type="PANTHER" id="PTHR12998:SF0">
    <property type="entry name" value="TRNA:M(4)X MODIFICATION ENZYME TRM13 HOMOLOG"/>
    <property type="match status" value="1"/>
</dbReference>
<evidence type="ECO:0000256" key="9">
    <source>
        <dbReference type="ARBA" id="ARBA00048165"/>
    </source>
</evidence>
<reference evidence="14 15" key="1">
    <citation type="submission" date="2015-04" db="EMBL/GenBank/DDBJ databases">
        <authorList>
            <person name="Syromyatnikov M.Y."/>
            <person name="Popov V.N."/>
        </authorList>
    </citation>
    <scope>NUCLEOTIDE SEQUENCE [LARGE SCALE GENOMIC DNA]</scope>
</reference>
<evidence type="ECO:0000256" key="12">
    <source>
        <dbReference type="RuleBase" id="RU367103"/>
    </source>
</evidence>
<evidence type="ECO:0000256" key="8">
    <source>
        <dbReference type="ARBA" id="ARBA00022833"/>
    </source>
</evidence>
<dbReference type="InterPro" id="IPR007871">
    <property type="entry name" value="Methyltransferase_TRM13"/>
</dbReference>
<organism evidence="14 15">
    <name type="scientific">Clunio marinus</name>
    <dbReference type="NCBI Taxonomy" id="568069"/>
    <lineage>
        <taxon>Eukaryota</taxon>
        <taxon>Metazoa</taxon>
        <taxon>Ecdysozoa</taxon>
        <taxon>Arthropoda</taxon>
        <taxon>Hexapoda</taxon>
        <taxon>Insecta</taxon>
        <taxon>Pterygota</taxon>
        <taxon>Neoptera</taxon>
        <taxon>Endopterygota</taxon>
        <taxon>Diptera</taxon>
        <taxon>Nematocera</taxon>
        <taxon>Chironomoidea</taxon>
        <taxon>Chironomidae</taxon>
        <taxon>Clunio</taxon>
    </lineage>
</organism>
<dbReference type="PANTHER" id="PTHR12998">
    <property type="entry name" value="TRNA:M(4)X MODIFICATION ENZYME TRM13 HOMOLOG"/>
    <property type="match status" value="1"/>
</dbReference>
<comment type="similarity">
    <text evidence="1 12">Belongs to the methyltransferase TRM13 family.</text>
</comment>
<dbReference type="EC" id="2.1.1.225" evidence="12"/>
<comment type="catalytic activity">
    <reaction evidence="10 12">
        <text>cytidine(4) in tRNA(Gly)(GCC) + S-adenosyl-L-methionine = 2'-O-methylcytidine(4) in tRNA(Gly)(GCC) + S-adenosyl-L-homocysteine + H(+)</text>
        <dbReference type="Rhea" id="RHEA:43192"/>
        <dbReference type="Rhea" id="RHEA-COMP:10399"/>
        <dbReference type="Rhea" id="RHEA-COMP:10400"/>
        <dbReference type="ChEBI" id="CHEBI:15378"/>
        <dbReference type="ChEBI" id="CHEBI:57856"/>
        <dbReference type="ChEBI" id="CHEBI:59789"/>
        <dbReference type="ChEBI" id="CHEBI:74495"/>
        <dbReference type="ChEBI" id="CHEBI:82748"/>
        <dbReference type="EC" id="2.1.1.225"/>
    </reaction>
</comment>
<dbReference type="InterPro" id="IPR022776">
    <property type="entry name" value="TRM13/UPF0224_CHHC_Znf_dom"/>
</dbReference>
<keyword evidence="4 12" id="KW-0949">S-adenosyl-L-methionine</keyword>
<dbReference type="AlphaFoldDB" id="A0A1J1IQV7"/>
<keyword evidence="15" id="KW-1185">Reference proteome</keyword>
<evidence type="ECO:0000256" key="10">
    <source>
        <dbReference type="ARBA" id="ARBA00048635"/>
    </source>
</evidence>
<keyword evidence="2 12" id="KW-0489">Methyltransferase</keyword>
<comment type="catalytic activity">
    <reaction evidence="9 12">
        <text>cytidine(4) in tRNA(Pro) + S-adenosyl-L-methionine = 2'-O-methylcytidine(4) in tRNA(Pro) + S-adenosyl-L-homocysteine + H(+)</text>
        <dbReference type="Rhea" id="RHEA:32767"/>
        <dbReference type="Rhea" id="RHEA-COMP:10397"/>
        <dbReference type="Rhea" id="RHEA-COMP:10398"/>
        <dbReference type="ChEBI" id="CHEBI:15378"/>
        <dbReference type="ChEBI" id="CHEBI:57856"/>
        <dbReference type="ChEBI" id="CHEBI:59789"/>
        <dbReference type="ChEBI" id="CHEBI:74495"/>
        <dbReference type="ChEBI" id="CHEBI:82748"/>
        <dbReference type="EC" id="2.1.1.225"/>
    </reaction>
</comment>
<keyword evidence="3 12" id="KW-0808">Transferase</keyword>
<dbReference type="InterPro" id="IPR039044">
    <property type="entry name" value="Trm13"/>
</dbReference>
<keyword evidence="5 12" id="KW-0819">tRNA processing</keyword>
<dbReference type="PROSITE" id="PS51800">
    <property type="entry name" value="ZF_CHHC_U11_48K"/>
    <property type="match status" value="1"/>
</dbReference>
<feature type="domain" description="CHHC U11-48K-type" evidence="13">
    <location>
        <begin position="65"/>
        <end position="92"/>
    </location>
</feature>
<evidence type="ECO:0000256" key="3">
    <source>
        <dbReference type="ARBA" id="ARBA00022679"/>
    </source>
</evidence>
<dbReference type="Pfam" id="PF05206">
    <property type="entry name" value="TRM13"/>
    <property type="match status" value="1"/>
</dbReference>
<dbReference type="Pfam" id="PF05253">
    <property type="entry name" value="zf-U11-48K"/>
    <property type="match status" value="1"/>
</dbReference>
<dbReference type="EMBL" id="CVRI01000055">
    <property type="protein sequence ID" value="CRL01478.1"/>
    <property type="molecule type" value="Genomic_DNA"/>
</dbReference>
<evidence type="ECO:0000256" key="7">
    <source>
        <dbReference type="ARBA" id="ARBA00022771"/>
    </source>
</evidence>
<proteinExistence type="inferred from homology"/>
<evidence type="ECO:0000313" key="14">
    <source>
        <dbReference type="EMBL" id="CRL01478.1"/>
    </source>
</evidence>
<evidence type="ECO:0000256" key="5">
    <source>
        <dbReference type="ARBA" id="ARBA00022694"/>
    </source>
</evidence>
<evidence type="ECO:0000256" key="2">
    <source>
        <dbReference type="ARBA" id="ARBA00022603"/>
    </source>
</evidence>
<evidence type="ECO:0000256" key="4">
    <source>
        <dbReference type="ARBA" id="ARBA00022691"/>
    </source>
</evidence>
<sequence length="418" mass="47660">MNTNDESEILSKKPKIDNTMTDEIIESCQHWVIRKKRFCKMTVGKGKKFCGEHSATESNSHEVNRVVCPLDPKHTVDKAKLQKHLKICNAKQPQILPPYITLACNIGDSTIENGDSSFRLQDLPSELIEGIVKIIDDLFTSKVDKLCDLKLCTHEILADELSKEEYGSEKRKHLIQTSAILGIMKSEEFFNPQTCIIEYGAGKAALTFWLSKIVENIKDNKIIVIDKASHRHKKDNLIKNRDMVERVRADIADLNLKGLKMEDKYKSFVGVSKHLCGGATDLTLRCIIQGNESSMKTRDFIICTCCQHRCSWGTFVGKDWLLANGIDQKSFEIIIKMVGWYVCGDGLSRNKHEPATEEKEQKRKSKAEIGWKCKRILDHARVQYMIKNNYDARMCYYVDESVTLENVCIIGKYQDSGI</sequence>
<dbReference type="GO" id="GO:0008270">
    <property type="term" value="F:zinc ion binding"/>
    <property type="evidence" value="ECO:0007669"/>
    <property type="project" value="UniProtKB-KW"/>
</dbReference>
<evidence type="ECO:0000256" key="1">
    <source>
        <dbReference type="ARBA" id="ARBA00005265"/>
    </source>
</evidence>
<evidence type="ECO:0000256" key="6">
    <source>
        <dbReference type="ARBA" id="ARBA00022723"/>
    </source>
</evidence>
<keyword evidence="6 12" id="KW-0479">Metal-binding</keyword>
<accession>A0A1J1IQV7</accession>
<evidence type="ECO:0000256" key="11">
    <source>
        <dbReference type="ARBA" id="ARBA00049393"/>
    </source>
</evidence>
<keyword evidence="7 12" id="KW-0863">Zinc-finger</keyword>
<name>A0A1J1IQV7_9DIPT</name>
<gene>
    <name evidence="14" type="ORF">CLUMA_CG014306</name>
</gene>
<protein>
    <recommendedName>
        <fullName evidence="12">tRNA:m(4)X modification enzyme TRM13</fullName>
        <ecNumber evidence="12">2.1.1.225</ecNumber>
    </recommendedName>
</protein>
<dbReference type="OrthoDB" id="258806at2759"/>
<keyword evidence="8 12" id="KW-0862">Zinc</keyword>
<dbReference type="InterPro" id="IPR021721">
    <property type="entry name" value="Znf_CCCH-type_TRM13"/>
</dbReference>